<dbReference type="Proteomes" id="UP000693738">
    <property type="component" value="Unassembled WGS sequence"/>
</dbReference>
<keyword evidence="3 6" id="KW-0812">Transmembrane</keyword>
<evidence type="ECO:0000256" key="2">
    <source>
        <dbReference type="ARBA" id="ARBA00022679"/>
    </source>
</evidence>
<evidence type="ECO:0000256" key="1">
    <source>
        <dbReference type="ARBA" id="ARBA00004370"/>
    </source>
</evidence>
<feature type="transmembrane region" description="Helical" evidence="6">
    <location>
        <begin position="325"/>
        <end position="342"/>
    </location>
</feature>
<evidence type="ECO:0000313" key="8">
    <source>
        <dbReference type="Proteomes" id="UP000693738"/>
    </source>
</evidence>
<dbReference type="EMBL" id="CAJSTJ010000144">
    <property type="protein sequence ID" value="CAG7561954.1"/>
    <property type="molecule type" value="Genomic_DNA"/>
</dbReference>
<dbReference type="GO" id="GO:0051999">
    <property type="term" value="P:mannosyl-inositol phosphorylceramide biosynthetic process"/>
    <property type="evidence" value="ECO:0007669"/>
    <property type="project" value="TreeGrafter"/>
</dbReference>
<gene>
    <name evidence="7" type="ORF">FEQUK3_LOCUS7640</name>
</gene>
<dbReference type="GO" id="GO:0016020">
    <property type="term" value="C:membrane"/>
    <property type="evidence" value="ECO:0007669"/>
    <property type="project" value="UniProtKB-SubCell"/>
</dbReference>
<evidence type="ECO:0000256" key="4">
    <source>
        <dbReference type="ARBA" id="ARBA00022989"/>
    </source>
</evidence>
<dbReference type="InterPro" id="IPR051706">
    <property type="entry name" value="Glycosyltransferase_domain"/>
</dbReference>
<organism evidence="7 8">
    <name type="scientific">Fusarium equiseti</name>
    <name type="common">Fusarium scirpi</name>
    <dbReference type="NCBI Taxonomy" id="61235"/>
    <lineage>
        <taxon>Eukaryota</taxon>
        <taxon>Fungi</taxon>
        <taxon>Dikarya</taxon>
        <taxon>Ascomycota</taxon>
        <taxon>Pezizomycotina</taxon>
        <taxon>Sordariomycetes</taxon>
        <taxon>Hypocreomycetidae</taxon>
        <taxon>Hypocreales</taxon>
        <taxon>Nectriaceae</taxon>
        <taxon>Fusarium</taxon>
        <taxon>Fusarium incarnatum-equiseti species complex</taxon>
    </lineage>
</organism>
<keyword evidence="4 6" id="KW-1133">Transmembrane helix</keyword>
<keyword evidence="2" id="KW-0808">Transferase</keyword>
<evidence type="ECO:0000256" key="5">
    <source>
        <dbReference type="ARBA" id="ARBA00023136"/>
    </source>
</evidence>
<name>A0A8J2NL18_FUSEQ</name>
<evidence type="ECO:0000256" key="6">
    <source>
        <dbReference type="SAM" id="Phobius"/>
    </source>
</evidence>
<protein>
    <submittedName>
        <fullName evidence="7">Uncharacterized protein</fullName>
    </submittedName>
</protein>
<dbReference type="PANTHER" id="PTHR32385">
    <property type="entry name" value="MANNOSYL PHOSPHORYLINOSITOL CERAMIDE SYNTHASE"/>
    <property type="match status" value="1"/>
</dbReference>
<keyword evidence="5 6" id="KW-0472">Membrane</keyword>
<comment type="subcellular location">
    <subcellularLocation>
        <location evidence="1">Membrane</location>
    </subcellularLocation>
</comment>
<dbReference type="Pfam" id="PF04488">
    <property type="entry name" value="Gly_transf_sug"/>
    <property type="match status" value="1"/>
</dbReference>
<feature type="transmembrane region" description="Helical" evidence="6">
    <location>
        <begin position="51"/>
        <end position="73"/>
    </location>
</feature>
<accession>A0A8J2NL18</accession>
<proteinExistence type="predicted"/>
<dbReference type="InterPro" id="IPR007577">
    <property type="entry name" value="GlycoTrfase_DXD_sugar-bd_CS"/>
</dbReference>
<dbReference type="GO" id="GO:0000030">
    <property type="term" value="F:mannosyltransferase activity"/>
    <property type="evidence" value="ECO:0007669"/>
    <property type="project" value="TreeGrafter"/>
</dbReference>
<comment type="caution">
    <text evidence="7">The sequence shown here is derived from an EMBL/GenBank/DDBJ whole genome shotgun (WGS) entry which is preliminary data.</text>
</comment>
<dbReference type="PANTHER" id="PTHR32385:SF20">
    <property type="entry name" value="MANNOSYL PHOSPHORYLINOSITOL CERAMIDE SYNTHASE CSH1-RELATED"/>
    <property type="match status" value="1"/>
</dbReference>
<sequence>MWSHGRPLTSRSNQYELIDGEERQSHVSPFDYPYSILSWRVPRIVYRTRKVLLLLVADLVLLGIILHALSPLISLLHHNQQLFPANFEVTGTQASQTSTHLNHQIPRILHQTAKNETIPDIWVKSQASCLTTYSHYEYKLWTDDRARSFLATEYPWFLKVWDNYPFPIQRADAIRYFALYHYGGIYLDMDTICHEVFPTDRIEIDNITHNCLFEGTLPTGVTNDIMISSPRHPAFERAINLLPVSYSLTWWWAKLQPYAAIMSSTGPLFVSLAVADYLFEQPSLPSPTVQVIAPAGLTPYISDLQTATWHGWDAHALKWLSNKPFVWFALGTFLIVGVFYVLNKILILTSRIIISAYLRAFIRVRTNS</sequence>
<evidence type="ECO:0000256" key="3">
    <source>
        <dbReference type="ARBA" id="ARBA00022692"/>
    </source>
</evidence>
<reference evidence="7" key="1">
    <citation type="submission" date="2021-05" db="EMBL/GenBank/DDBJ databases">
        <authorList>
            <person name="Khan N."/>
        </authorList>
    </citation>
    <scope>NUCLEOTIDE SEQUENCE</scope>
</reference>
<evidence type="ECO:0000313" key="7">
    <source>
        <dbReference type="EMBL" id="CAG7561954.1"/>
    </source>
</evidence>
<dbReference type="AlphaFoldDB" id="A0A8J2NL18"/>